<dbReference type="GO" id="GO:0005634">
    <property type="term" value="C:nucleus"/>
    <property type="evidence" value="ECO:0007669"/>
    <property type="project" value="UniProtKB-UniRule"/>
</dbReference>
<evidence type="ECO:0000313" key="5">
    <source>
        <dbReference type="Proteomes" id="UP000034680"/>
    </source>
</evidence>
<dbReference type="EMBL" id="LCUC01000269">
    <property type="protein sequence ID" value="KKY32928.1"/>
    <property type="molecule type" value="Genomic_DNA"/>
</dbReference>
<dbReference type="Pfam" id="PF00505">
    <property type="entry name" value="HMG_box"/>
    <property type="match status" value="1"/>
</dbReference>
<dbReference type="Gene3D" id="1.10.30.10">
    <property type="entry name" value="High mobility group box domain"/>
    <property type="match status" value="2"/>
</dbReference>
<evidence type="ECO:0000259" key="3">
    <source>
        <dbReference type="PROSITE" id="PS50118"/>
    </source>
</evidence>
<dbReference type="OrthoDB" id="1919336at2759"/>
<evidence type="ECO:0000256" key="2">
    <source>
        <dbReference type="SAM" id="MobiDB-lite"/>
    </source>
</evidence>
<keyword evidence="1" id="KW-0238">DNA-binding</keyword>
<proteinExistence type="predicted"/>
<accession>A0A0G2HCP1</accession>
<dbReference type="InterPro" id="IPR009071">
    <property type="entry name" value="HMG_box_dom"/>
</dbReference>
<feature type="compositionally biased region" description="Basic residues" evidence="2">
    <location>
        <begin position="86"/>
        <end position="114"/>
    </location>
</feature>
<keyword evidence="5" id="KW-1185">Reference proteome</keyword>
<dbReference type="SMART" id="SM00398">
    <property type="entry name" value="HMG"/>
    <property type="match status" value="1"/>
</dbReference>
<gene>
    <name evidence="4" type="ORF">UCDDA912_g07095</name>
</gene>
<dbReference type="Proteomes" id="UP000034680">
    <property type="component" value="Unassembled WGS sequence"/>
</dbReference>
<dbReference type="PROSITE" id="PS50118">
    <property type="entry name" value="HMG_BOX_2"/>
    <property type="match status" value="1"/>
</dbReference>
<dbReference type="SUPFAM" id="SSF47095">
    <property type="entry name" value="HMG-box"/>
    <property type="match status" value="1"/>
</dbReference>
<keyword evidence="1" id="KW-0539">Nucleus</keyword>
<feature type="DNA-binding region" description="HMG box" evidence="1">
    <location>
        <begin position="247"/>
        <end position="312"/>
    </location>
</feature>
<dbReference type="AlphaFoldDB" id="A0A0G2HCP1"/>
<sequence>MLSATMRSAVTQPLRPLARVIAANSLPSRGALVRRGFLVAPSYKLRVAVRGFATATASKTTGRTAAKSATKTKAAPKPQAKATATKAKKTAKAPAKKKKAAAKPKPKPKKPVARKTKEMSPEKKQVVLRRALKKAALLGQEPKSLPATKWVVFMSAALKGKPSSGLNDTRQRIPAIAAEFKSLSPAELEPLEETAAQNKAINAGNFKTWVESHSIAEIQEANIARRRLKRDFNIIPYPIKLVDQRLPKRPASNAYAYFVKAKSSASPHAGGSGLTKELSQDWHALSAAEKRPYQDLAAAEFAKFQKELEKLSI</sequence>
<dbReference type="GO" id="GO:0003677">
    <property type="term" value="F:DNA binding"/>
    <property type="evidence" value="ECO:0007669"/>
    <property type="project" value="UniProtKB-UniRule"/>
</dbReference>
<protein>
    <submittedName>
        <fullName evidence="4">Putative hmg box protein</fullName>
    </submittedName>
</protein>
<comment type="caution">
    <text evidence="4">The sequence shown here is derived from an EMBL/GenBank/DDBJ whole genome shotgun (WGS) entry which is preliminary data.</text>
</comment>
<feature type="compositionally biased region" description="Low complexity" evidence="2">
    <location>
        <begin position="57"/>
        <end position="85"/>
    </location>
</feature>
<reference evidence="4 5" key="1">
    <citation type="submission" date="2015-05" db="EMBL/GenBank/DDBJ databases">
        <title>Distinctive expansion of gene families associated with plant cell wall degradation and secondary metabolism in the genomes of grapevine trunk pathogens.</title>
        <authorList>
            <person name="Lawrence D.P."/>
            <person name="Travadon R."/>
            <person name="Rolshausen P.E."/>
            <person name="Baumgartner K."/>
        </authorList>
    </citation>
    <scope>NUCLEOTIDE SEQUENCE [LARGE SCALE GENOMIC DNA]</scope>
    <source>
        <strain evidence="4">DA912</strain>
    </source>
</reference>
<evidence type="ECO:0000256" key="1">
    <source>
        <dbReference type="PROSITE-ProRule" id="PRU00267"/>
    </source>
</evidence>
<feature type="region of interest" description="Disordered" evidence="2">
    <location>
        <begin position="57"/>
        <end position="123"/>
    </location>
</feature>
<feature type="domain" description="HMG box" evidence="3">
    <location>
        <begin position="247"/>
        <end position="312"/>
    </location>
</feature>
<reference evidence="4 5" key="2">
    <citation type="submission" date="2015-05" db="EMBL/GenBank/DDBJ databases">
        <authorList>
            <person name="Morales-Cruz A."/>
            <person name="Amrine K.C."/>
            <person name="Cantu D."/>
        </authorList>
    </citation>
    <scope>NUCLEOTIDE SEQUENCE [LARGE SCALE GENOMIC DNA]</scope>
    <source>
        <strain evidence="4">DA912</strain>
    </source>
</reference>
<organism evidence="4 5">
    <name type="scientific">Diaporthe ampelina</name>
    <dbReference type="NCBI Taxonomy" id="1214573"/>
    <lineage>
        <taxon>Eukaryota</taxon>
        <taxon>Fungi</taxon>
        <taxon>Dikarya</taxon>
        <taxon>Ascomycota</taxon>
        <taxon>Pezizomycotina</taxon>
        <taxon>Sordariomycetes</taxon>
        <taxon>Sordariomycetidae</taxon>
        <taxon>Diaporthales</taxon>
        <taxon>Diaporthaceae</taxon>
        <taxon>Diaporthe</taxon>
    </lineage>
</organism>
<evidence type="ECO:0000313" key="4">
    <source>
        <dbReference type="EMBL" id="KKY32928.1"/>
    </source>
</evidence>
<dbReference type="InterPro" id="IPR036910">
    <property type="entry name" value="HMG_box_dom_sf"/>
</dbReference>
<dbReference type="STRING" id="1214573.A0A0G2HCP1"/>
<name>A0A0G2HCP1_9PEZI</name>